<keyword evidence="1" id="KW-0472">Membrane</keyword>
<sequence length="124" mass="13952">MLSVVLGATGALLAGLAVWFRVGTSGPARWWLRSEPGTARKVTESVALLLTPYFAQFALVLAIATLPVFHEVFAAAAVLAEFLLGAIYVSPLRYRRMLPLWLYPAWLRPDREQEQDELRRQRDL</sequence>
<feature type="transmembrane region" description="Helical" evidence="1">
    <location>
        <begin position="72"/>
        <end position="89"/>
    </location>
</feature>
<organism evidence="2 3">
    <name type="scientific">Candidatus Ruania gallistercoris</name>
    <dbReference type="NCBI Taxonomy" id="2838746"/>
    <lineage>
        <taxon>Bacteria</taxon>
        <taxon>Bacillati</taxon>
        <taxon>Actinomycetota</taxon>
        <taxon>Actinomycetes</taxon>
        <taxon>Micrococcales</taxon>
        <taxon>Ruaniaceae</taxon>
        <taxon>Ruania</taxon>
    </lineage>
</organism>
<evidence type="ECO:0000313" key="2">
    <source>
        <dbReference type="EMBL" id="HIZ35364.1"/>
    </source>
</evidence>
<feature type="transmembrane region" description="Helical" evidence="1">
    <location>
        <begin position="45"/>
        <end position="66"/>
    </location>
</feature>
<reference evidence="2" key="1">
    <citation type="journal article" date="2021" name="PeerJ">
        <title>Extensive microbial diversity within the chicken gut microbiome revealed by metagenomics and culture.</title>
        <authorList>
            <person name="Gilroy R."/>
            <person name="Ravi A."/>
            <person name="Getino M."/>
            <person name="Pursley I."/>
            <person name="Horton D.L."/>
            <person name="Alikhan N.F."/>
            <person name="Baker D."/>
            <person name="Gharbi K."/>
            <person name="Hall N."/>
            <person name="Watson M."/>
            <person name="Adriaenssens E.M."/>
            <person name="Foster-Nyarko E."/>
            <person name="Jarju S."/>
            <person name="Secka A."/>
            <person name="Antonio M."/>
            <person name="Oren A."/>
            <person name="Chaudhuri R.R."/>
            <person name="La Ragione R."/>
            <person name="Hildebrand F."/>
            <person name="Pallen M.J."/>
        </authorList>
    </citation>
    <scope>NUCLEOTIDE SEQUENCE</scope>
    <source>
        <strain evidence="2">ChiGjej4B4-7305</strain>
    </source>
</reference>
<dbReference type="EMBL" id="DXBY01000105">
    <property type="protein sequence ID" value="HIZ35364.1"/>
    <property type="molecule type" value="Genomic_DNA"/>
</dbReference>
<evidence type="ECO:0000313" key="3">
    <source>
        <dbReference type="Proteomes" id="UP000824037"/>
    </source>
</evidence>
<feature type="transmembrane region" description="Helical" evidence="1">
    <location>
        <begin position="6"/>
        <end position="24"/>
    </location>
</feature>
<evidence type="ECO:0000256" key="1">
    <source>
        <dbReference type="SAM" id="Phobius"/>
    </source>
</evidence>
<keyword evidence="1" id="KW-1133">Transmembrane helix</keyword>
<comment type="caution">
    <text evidence="2">The sequence shown here is derived from an EMBL/GenBank/DDBJ whole genome shotgun (WGS) entry which is preliminary data.</text>
</comment>
<dbReference type="Proteomes" id="UP000824037">
    <property type="component" value="Unassembled WGS sequence"/>
</dbReference>
<keyword evidence="1" id="KW-0812">Transmembrane</keyword>
<proteinExistence type="predicted"/>
<name>A0A9D2J4H6_9MICO</name>
<gene>
    <name evidence="2" type="ORF">H9815_06265</name>
</gene>
<dbReference type="AlphaFoldDB" id="A0A9D2J4H6"/>
<protein>
    <submittedName>
        <fullName evidence="2">Uncharacterized protein</fullName>
    </submittedName>
</protein>
<reference evidence="2" key="2">
    <citation type="submission" date="2021-04" db="EMBL/GenBank/DDBJ databases">
        <authorList>
            <person name="Gilroy R."/>
        </authorList>
    </citation>
    <scope>NUCLEOTIDE SEQUENCE</scope>
    <source>
        <strain evidence="2">ChiGjej4B4-7305</strain>
    </source>
</reference>
<accession>A0A9D2J4H6</accession>